<name>A0A2J8LP11_PANTR</name>
<comment type="caution">
    <text evidence="1">The sequence shown here is derived from an EMBL/GenBank/DDBJ whole genome shotgun (WGS) entry which is preliminary data.</text>
</comment>
<dbReference type="EMBL" id="NBAG03000283">
    <property type="protein sequence ID" value="PNI48996.1"/>
    <property type="molecule type" value="Genomic_DNA"/>
</dbReference>
<sequence>FPAVLASEAVMSYPADDYESEEIQSRTLLMNVSMNSKPIR</sequence>
<accession>A0A2J8LP11</accession>
<feature type="non-terminal residue" evidence="1">
    <location>
        <position position="1"/>
    </location>
</feature>
<protein>
    <submittedName>
        <fullName evidence="1">EIF3L isoform 12</fullName>
    </submittedName>
</protein>
<dbReference type="Proteomes" id="UP000236370">
    <property type="component" value="Unassembled WGS sequence"/>
</dbReference>
<reference evidence="1 2" key="1">
    <citation type="submission" date="2017-12" db="EMBL/GenBank/DDBJ databases">
        <title>High-resolution comparative analysis of great ape genomes.</title>
        <authorList>
            <person name="Pollen A."/>
            <person name="Hastie A."/>
            <person name="Hormozdiari F."/>
            <person name="Dougherty M."/>
            <person name="Liu R."/>
            <person name="Chaisson M."/>
            <person name="Hoppe E."/>
            <person name="Hill C."/>
            <person name="Pang A."/>
            <person name="Hillier L."/>
            <person name="Baker C."/>
            <person name="Armstrong J."/>
            <person name="Shendure J."/>
            <person name="Paten B."/>
            <person name="Wilson R."/>
            <person name="Chao H."/>
            <person name="Schneider V."/>
            <person name="Ventura M."/>
            <person name="Kronenberg Z."/>
            <person name="Murali S."/>
            <person name="Gordon D."/>
            <person name="Cantsilieris S."/>
            <person name="Munson K."/>
            <person name="Nelson B."/>
            <person name="Raja A."/>
            <person name="Underwood J."/>
            <person name="Diekhans M."/>
            <person name="Fiddes I."/>
            <person name="Haussler D."/>
            <person name="Eichler E."/>
        </authorList>
    </citation>
    <scope>NUCLEOTIDE SEQUENCE [LARGE SCALE GENOMIC DNA]</scope>
    <source>
        <strain evidence="1">Yerkes chimp pedigree #C0471</strain>
    </source>
</reference>
<gene>
    <name evidence="1" type="ORF">CK820_G0027668</name>
</gene>
<organism evidence="1 2">
    <name type="scientific">Pan troglodytes</name>
    <name type="common">Chimpanzee</name>
    <dbReference type="NCBI Taxonomy" id="9598"/>
    <lineage>
        <taxon>Eukaryota</taxon>
        <taxon>Metazoa</taxon>
        <taxon>Chordata</taxon>
        <taxon>Craniata</taxon>
        <taxon>Vertebrata</taxon>
        <taxon>Euteleostomi</taxon>
        <taxon>Mammalia</taxon>
        <taxon>Eutheria</taxon>
        <taxon>Euarchontoglires</taxon>
        <taxon>Primates</taxon>
        <taxon>Haplorrhini</taxon>
        <taxon>Catarrhini</taxon>
        <taxon>Hominidae</taxon>
        <taxon>Pan</taxon>
    </lineage>
</organism>
<evidence type="ECO:0000313" key="1">
    <source>
        <dbReference type="EMBL" id="PNI48996.1"/>
    </source>
</evidence>
<dbReference type="AlphaFoldDB" id="A0A2J8LP11"/>
<evidence type="ECO:0000313" key="2">
    <source>
        <dbReference type="Proteomes" id="UP000236370"/>
    </source>
</evidence>
<proteinExistence type="predicted"/>